<reference evidence="2" key="1">
    <citation type="journal article" date="2011" name="PLoS Genet.">
        <title>Azospirillum genomes reveal transition of bacteria from aquatic to terrestrial environments.</title>
        <authorList>
            <person name="Wisniewski-Dye F."/>
            <person name="Borziak K."/>
            <person name="Khalsa-Moyers G."/>
            <person name="Alexandre G."/>
            <person name="Sukharnikov L.O."/>
            <person name="Wuichet K."/>
            <person name="Hurst G.B."/>
            <person name="McDonald W.H."/>
            <person name="Robertson J.S."/>
            <person name="Barbe V."/>
            <person name="Calteau A."/>
            <person name="Rouy Z."/>
            <person name="Mangenot S."/>
            <person name="Prigent-Combaret C."/>
            <person name="Normand P."/>
            <person name="Boyer M."/>
            <person name="Siguier P."/>
            <person name="Dessaux Y."/>
            <person name="Elmerich C."/>
            <person name="Condemine G."/>
            <person name="Krishnen G."/>
            <person name="Kennedy I."/>
            <person name="Paterson A.H."/>
            <person name="Gonzalez V."/>
            <person name="Mavingui P."/>
            <person name="Zhulin I.B."/>
        </authorList>
    </citation>
    <scope>NUCLEOTIDE SEQUENCE [LARGE SCALE GENOMIC DNA]</scope>
    <source>
        <strain evidence="2">4B</strain>
    </source>
</reference>
<dbReference type="Proteomes" id="UP000005667">
    <property type="component" value="Chromosome"/>
</dbReference>
<sequence>MTPKITTMVGAQKWSSFAARCIIQRNVSKSDLFSHQLISKDVPHPPGHAVAGRGGDGCRRPVPWRGSSAIGRAEVKNMIFILP</sequence>
<proteinExistence type="predicted"/>
<dbReference type="EMBL" id="FQ311868">
    <property type="protein sequence ID" value="CBS86979.1"/>
    <property type="molecule type" value="Genomic_DNA"/>
</dbReference>
<dbReference type="AlphaFoldDB" id="G7Z5E5"/>
<keyword evidence="2" id="KW-1185">Reference proteome</keyword>
<organism evidence="1 2">
    <name type="scientific">Azospirillum lipoferum (strain 4B)</name>
    <dbReference type="NCBI Taxonomy" id="862719"/>
    <lineage>
        <taxon>Bacteria</taxon>
        <taxon>Pseudomonadati</taxon>
        <taxon>Pseudomonadota</taxon>
        <taxon>Alphaproteobacteria</taxon>
        <taxon>Rhodospirillales</taxon>
        <taxon>Azospirillaceae</taxon>
        <taxon>Azospirillum</taxon>
    </lineage>
</organism>
<evidence type="ECO:0000313" key="2">
    <source>
        <dbReference type="Proteomes" id="UP000005667"/>
    </source>
</evidence>
<dbReference type="KEGG" id="ali:AZOLI_1693"/>
<dbReference type="HOGENOM" id="CLU_2535386_0_0_5"/>
<protein>
    <submittedName>
        <fullName evidence="1">Uncharacterized protein</fullName>
    </submittedName>
</protein>
<evidence type="ECO:0000313" key="1">
    <source>
        <dbReference type="EMBL" id="CBS86979.1"/>
    </source>
</evidence>
<gene>
    <name evidence="1" type="ordered locus">AZOLI_1693</name>
</gene>
<name>G7Z5E5_AZOL4</name>
<accession>G7Z5E5</accession>